<dbReference type="SUPFAM" id="SSF56784">
    <property type="entry name" value="HAD-like"/>
    <property type="match status" value="1"/>
</dbReference>
<dbReference type="InterPro" id="IPR036412">
    <property type="entry name" value="HAD-like_sf"/>
</dbReference>
<sequence>MDASPDRQAILFDLDGTLTDPLVGITRSLGYALEKLGCAAPAADELRWCIGPPIQSSFAVLLETEDAAIVGEAVRLYRERYSAIGKFENTLIEGVPEALAELVAEGFYLAVATSKLKTYAGEIIDHFDLRRYFSVVYGSEFDGRNSVKAELVSHILAVEALDARRTVMIGDRSHDVAGANANGVFAIGVLWGYGDRQELETAGAARIVASPAELRGSIAALLEPV</sequence>
<dbReference type="EMBL" id="CP159253">
    <property type="protein sequence ID" value="XCG50892.1"/>
    <property type="molecule type" value="Genomic_DNA"/>
</dbReference>
<dbReference type="InterPro" id="IPR041492">
    <property type="entry name" value="HAD_2"/>
</dbReference>
<organism evidence="1">
    <name type="scientific">Mesorhizobium sp. WSM2240</name>
    <dbReference type="NCBI Taxonomy" id="3228851"/>
    <lineage>
        <taxon>Bacteria</taxon>
        <taxon>Pseudomonadati</taxon>
        <taxon>Pseudomonadota</taxon>
        <taxon>Alphaproteobacteria</taxon>
        <taxon>Hyphomicrobiales</taxon>
        <taxon>Phyllobacteriaceae</taxon>
        <taxon>Mesorhizobium</taxon>
    </lineage>
</organism>
<dbReference type="InterPro" id="IPR023198">
    <property type="entry name" value="PGP-like_dom2"/>
</dbReference>
<dbReference type="InterPro" id="IPR050155">
    <property type="entry name" value="HAD-like_hydrolase_sf"/>
</dbReference>
<dbReference type="InterPro" id="IPR023214">
    <property type="entry name" value="HAD_sf"/>
</dbReference>
<dbReference type="GO" id="GO:0016787">
    <property type="term" value="F:hydrolase activity"/>
    <property type="evidence" value="ECO:0007669"/>
    <property type="project" value="UniProtKB-KW"/>
</dbReference>
<dbReference type="AlphaFoldDB" id="A0AAU8CVM9"/>
<dbReference type="Gene3D" id="1.10.150.240">
    <property type="entry name" value="Putative phosphatase, domain 2"/>
    <property type="match status" value="1"/>
</dbReference>
<dbReference type="PANTHER" id="PTHR43434">
    <property type="entry name" value="PHOSPHOGLYCOLATE PHOSPHATASE"/>
    <property type="match status" value="1"/>
</dbReference>
<evidence type="ECO:0000313" key="1">
    <source>
        <dbReference type="EMBL" id="XCG50892.1"/>
    </source>
</evidence>
<dbReference type="GO" id="GO:0004713">
    <property type="term" value="F:protein tyrosine kinase activity"/>
    <property type="evidence" value="ECO:0007669"/>
    <property type="project" value="TreeGrafter"/>
</dbReference>
<name>A0AAU8CVM9_9HYPH</name>
<dbReference type="Gene3D" id="3.40.50.1000">
    <property type="entry name" value="HAD superfamily/HAD-like"/>
    <property type="match status" value="1"/>
</dbReference>
<protein>
    <submittedName>
        <fullName evidence="1">HAD hydrolase-like protein</fullName>
    </submittedName>
</protein>
<proteinExistence type="predicted"/>
<reference evidence="1" key="1">
    <citation type="submission" date="2024-06" db="EMBL/GenBank/DDBJ databases">
        <title>Mesorhizobium karijinii sp. nov., a symbiont of the iconic Swainsona formosa from arid Australia.</title>
        <authorList>
            <person name="Hill Y.J."/>
            <person name="Watkin E.L.J."/>
            <person name="O'Hara G.W."/>
            <person name="Terpolilli J."/>
            <person name="Tye M.L."/>
            <person name="Kohlmeier M.G."/>
        </authorList>
    </citation>
    <scope>NUCLEOTIDE SEQUENCE</scope>
    <source>
        <strain evidence="1">WSM2240</strain>
    </source>
</reference>
<accession>A0AAU8CVM9</accession>
<dbReference type="GO" id="GO:0005829">
    <property type="term" value="C:cytosol"/>
    <property type="evidence" value="ECO:0007669"/>
    <property type="project" value="TreeGrafter"/>
</dbReference>
<dbReference type="Pfam" id="PF13419">
    <property type="entry name" value="HAD_2"/>
    <property type="match status" value="1"/>
</dbReference>
<keyword evidence="1" id="KW-0378">Hydrolase</keyword>
<dbReference type="PANTHER" id="PTHR43434:SF20">
    <property type="entry name" value="5'-NUCLEOTIDASE"/>
    <property type="match status" value="1"/>
</dbReference>
<gene>
    <name evidence="1" type="ORF">ABVK50_10620</name>
</gene>
<dbReference type="RefSeq" id="WP_353641596.1">
    <property type="nucleotide sequence ID" value="NZ_CP159253.1"/>
</dbReference>